<dbReference type="PROSITE" id="PS51198">
    <property type="entry name" value="UVRD_HELICASE_ATP_BIND"/>
    <property type="match status" value="1"/>
</dbReference>
<dbReference type="Proteomes" id="UP001208017">
    <property type="component" value="Unassembled WGS sequence"/>
</dbReference>
<protein>
    <recommendedName>
        <fullName evidence="8">DNA 3'-5' helicase</fullName>
        <ecNumber evidence="8">5.6.2.4</ecNumber>
    </recommendedName>
</protein>
<gene>
    <name evidence="12" type="ORF">OS242_17445</name>
</gene>
<dbReference type="Gene3D" id="1.10.10.160">
    <property type="match status" value="1"/>
</dbReference>
<keyword evidence="2 10" id="KW-0547">Nucleotide-binding</keyword>
<keyword evidence="5 10" id="KW-0067">ATP-binding</keyword>
<evidence type="ECO:0000259" key="11">
    <source>
        <dbReference type="PROSITE" id="PS51198"/>
    </source>
</evidence>
<dbReference type="EMBL" id="JAPMLT010000012">
    <property type="protein sequence ID" value="MCX7571731.1"/>
    <property type="molecule type" value="Genomic_DNA"/>
</dbReference>
<dbReference type="InterPro" id="IPR000212">
    <property type="entry name" value="DNA_helicase_UvrD/REP"/>
</dbReference>
<evidence type="ECO:0000256" key="5">
    <source>
        <dbReference type="ARBA" id="ARBA00022840"/>
    </source>
</evidence>
<dbReference type="InterPro" id="IPR014016">
    <property type="entry name" value="UvrD-like_ATP-bd"/>
</dbReference>
<dbReference type="InterPro" id="IPR013986">
    <property type="entry name" value="DExx_box_DNA_helicase_dom_sf"/>
</dbReference>
<comment type="catalytic activity">
    <reaction evidence="9">
        <text>ATP + H2O = ADP + phosphate + H(+)</text>
        <dbReference type="Rhea" id="RHEA:13065"/>
        <dbReference type="ChEBI" id="CHEBI:15377"/>
        <dbReference type="ChEBI" id="CHEBI:15378"/>
        <dbReference type="ChEBI" id="CHEBI:30616"/>
        <dbReference type="ChEBI" id="CHEBI:43474"/>
        <dbReference type="ChEBI" id="CHEBI:456216"/>
        <dbReference type="EC" id="5.6.2.4"/>
    </reaction>
</comment>
<feature type="domain" description="UvrD-like helicase ATP-binding" evidence="11">
    <location>
        <begin position="9"/>
        <end position="296"/>
    </location>
</feature>
<keyword evidence="3 10" id="KW-0378">Hydrolase</keyword>
<dbReference type="Pfam" id="PF13361">
    <property type="entry name" value="UvrD_C"/>
    <property type="match status" value="1"/>
</dbReference>
<evidence type="ECO:0000256" key="8">
    <source>
        <dbReference type="ARBA" id="ARBA00034808"/>
    </source>
</evidence>
<evidence type="ECO:0000256" key="3">
    <source>
        <dbReference type="ARBA" id="ARBA00022801"/>
    </source>
</evidence>
<dbReference type="PANTHER" id="PTHR11070">
    <property type="entry name" value="UVRD / RECB / PCRA DNA HELICASE FAMILY MEMBER"/>
    <property type="match status" value="1"/>
</dbReference>
<keyword evidence="4 10" id="KW-0347">Helicase</keyword>
<dbReference type="SUPFAM" id="SSF52540">
    <property type="entry name" value="P-loop containing nucleoside triphosphate hydrolases"/>
    <property type="match status" value="1"/>
</dbReference>
<dbReference type="PANTHER" id="PTHR11070:SF45">
    <property type="entry name" value="DNA 3'-5' HELICASE"/>
    <property type="match status" value="1"/>
</dbReference>
<evidence type="ECO:0000256" key="10">
    <source>
        <dbReference type="PROSITE-ProRule" id="PRU00560"/>
    </source>
</evidence>
<dbReference type="RefSeq" id="WP_267152979.1">
    <property type="nucleotide sequence ID" value="NZ_JAPMLT010000012.1"/>
</dbReference>
<sequence length="473" mass="54367">MKQTAALEHDLTPKQQEAVDYKGEHMLIKGIAGSGKTTVLLRRALKIVTEEKGTTVALFTYNATLAAYAKYLADLINPNRVKVYTFHSWAGQVLRALNIRTNTVWNSMQDELFEKALSKAGTGSEHRFFKQERFKTFLKEEISWIKGKNLQQRDAYLKVERIGRTGNVRVTKADREKIFDLLETYQKFLKQENKLDYDDYAPRILDIQAELPDSVKIDHILVDEAQDLQQAQLQVLRIAARKSMIVAADKGQKIYNTSFAWRDIGINIQGGRTKVLQNTFRSTRQIIELAHSLQKNDPIVKAKDEDYIEPLYPDVHGSKPQVIDCGKVQDEERMLVQMVKALRDRSPDRTIGVVTRWWKHVKRMQNLFADADILSEMIQKQEGNVHTPGVKLTTLHSVKGLEFDIVLVVKVREGNIPAVRGDEDEDDEYIAVERRLLYVAMTRAKHELYMLYSGAPSRFIEEMDETLFSKVKL</sequence>
<comment type="similarity">
    <text evidence="1">Belongs to the helicase family. UvrD subfamily.</text>
</comment>
<dbReference type="InterPro" id="IPR027417">
    <property type="entry name" value="P-loop_NTPase"/>
</dbReference>
<dbReference type="GO" id="GO:0004386">
    <property type="term" value="F:helicase activity"/>
    <property type="evidence" value="ECO:0007669"/>
    <property type="project" value="UniProtKB-KW"/>
</dbReference>
<keyword evidence="6" id="KW-0413">Isomerase</keyword>
<dbReference type="Gene3D" id="3.40.50.300">
    <property type="entry name" value="P-loop containing nucleotide triphosphate hydrolases"/>
    <property type="match status" value="2"/>
</dbReference>
<reference evidence="12 13" key="1">
    <citation type="submission" date="2022-11" db="EMBL/GenBank/DDBJ databases">
        <title>Study of microbial diversity in lake waters.</title>
        <authorList>
            <person name="Zhang J."/>
        </authorList>
    </citation>
    <scope>NUCLEOTIDE SEQUENCE [LARGE SCALE GENOMIC DNA]</scope>
    <source>
        <strain evidence="12 13">DT12</strain>
    </source>
</reference>
<keyword evidence="13" id="KW-1185">Reference proteome</keyword>
<evidence type="ECO:0000256" key="6">
    <source>
        <dbReference type="ARBA" id="ARBA00023235"/>
    </source>
</evidence>
<evidence type="ECO:0000256" key="1">
    <source>
        <dbReference type="ARBA" id="ARBA00009922"/>
    </source>
</evidence>
<feature type="binding site" evidence="10">
    <location>
        <begin position="30"/>
        <end position="37"/>
    </location>
    <ligand>
        <name>ATP</name>
        <dbReference type="ChEBI" id="CHEBI:30616"/>
    </ligand>
</feature>
<comment type="caution">
    <text evidence="12">The sequence shown here is derived from an EMBL/GenBank/DDBJ whole genome shotgun (WGS) entry which is preliminary data.</text>
</comment>
<proteinExistence type="inferred from homology"/>
<evidence type="ECO:0000313" key="13">
    <source>
        <dbReference type="Proteomes" id="UP001208017"/>
    </source>
</evidence>
<dbReference type="Pfam" id="PF00580">
    <property type="entry name" value="UvrD-helicase"/>
    <property type="match status" value="1"/>
</dbReference>
<dbReference type="InterPro" id="IPR014017">
    <property type="entry name" value="DNA_helicase_UvrD-like_C"/>
</dbReference>
<evidence type="ECO:0000313" key="12">
    <source>
        <dbReference type="EMBL" id="MCX7571731.1"/>
    </source>
</evidence>
<name>A0ABT3X7U9_9BACL</name>
<dbReference type="EC" id="5.6.2.4" evidence="8"/>
<evidence type="ECO:0000256" key="2">
    <source>
        <dbReference type="ARBA" id="ARBA00022741"/>
    </source>
</evidence>
<organism evidence="12 13">
    <name type="scientific">Tumebacillus lacus</name>
    <dbReference type="NCBI Taxonomy" id="2995335"/>
    <lineage>
        <taxon>Bacteria</taxon>
        <taxon>Bacillati</taxon>
        <taxon>Bacillota</taxon>
        <taxon>Bacilli</taxon>
        <taxon>Bacillales</taxon>
        <taxon>Alicyclobacillaceae</taxon>
        <taxon>Tumebacillus</taxon>
    </lineage>
</organism>
<evidence type="ECO:0000256" key="7">
    <source>
        <dbReference type="ARBA" id="ARBA00034617"/>
    </source>
</evidence>
<comment type="catalytic activity">
    <reaction evidence="7">
        <text>Couples ATP hydrolysis with the unwinding of duplex DNA by translocating in the 3'-5' direction.</text>
        <dbReference type="EC" id="5.6.2.4"/>
    </reaction>
</comment>
<evidence type="ECO:0000256" key="9">
    <source>
        <dbReference type="ARBA" id="ARBA00048988"/>
    </source>
</evidence>
<accession>A0ABT3X7U9</accession>
<evidence type="ECO:0000256" key="4">
    <source>
        <dbReference type="ARBA" id="ARBA00022806"/>
    </source>
</evidence>